<protein>
    <submittedName>
        <fullName evidence="5">Long-chain acyl-CoA synthetase</fullName>
    </submittedName>
</protein>
<dbReference type="PROSITE" id="PS00455">
    <property type="entry name" value="AMP_BINDING"/>
    <property type="match status" value="1"/>
</dbReference>
<gene>
    <name evidence="5" type="ORF">DFQ14_11527</name>
</gene>
<dbReference type="Gene3D" id="3.40.50.12780">
    <property type="entry name" value="N-terminal domain of ligase-like"/>
    <property type="match status" value="1"/>
</dbReference>
<name>A0A368VKX9_9ACTN</name>
<evidence type="ECO:0000256" key="2">
    <source>
        <dbReference type="ARBA" id="ARBA00022598"/>
    </source>
</evidence>
<keyword evidence="2" id="KW-0436">Ligase</keyword>
<dbReference type="PANTHER" id="PTHR43767">
    <property type="entry name" value="LONG-CHAIN-FATTY-ACID--COA LIGASE"/>
    <property type="match status" value="1"/>
</dbReference>
<keyword evidence="6" id="KW-1185">Reference proteome</keyword>
<feature type="domain" description="AMP-binding enzyme C-terminal" evidence="4">
    <location>
        <begin position="465"/>
        <end position="540"/>
    </location>
</feature>
<dbReference type="InterPro" id="IPR050237">
    <property type="entry name" value="ATP-dep_AMP-bd_enzyme"/>
</dbReference>
<dbReference type="RefSeq" id="WP_114454672.1">
    <property type="nucleotide sequence ID" value="NZ_QPJC01000015.1"/>
</dbReference>
<dbReference type="Pfam" id="PF13193">
    <property type="entry name" value="AMP-binding_C"/>
    <property type="match status" value="1"/>
</dbReference>
<evidence type="ECO:0000256" key="1">
    <source>
        <dbReference type="ARBA" id="ARBA00006432"/>
    </source>
</evidence>
<dbReference type="InterPro" id="IPR025110">
    <property type="entry name" value="AMP-bd_C"/>
</dbReference>
<reference evidence="5 6" key="1">
    <citation type="submission" date="2018-07" db="EMBL/GenBank/DDBJ databases">
        <title>Genomic Encyclopedia of Type Strains, Phase III (KMG-III): the genomes of soil and plant-associated and newly described type strains.</title>
        <authorList>
            <person name="Whitman W."/>
        </authorList>
    </citation>
    <scope>NUCLEOTIDE SEQUENCE [LARGE SCALE GENOMIC DNA]</scope>
    <source>
        <strain evidence="5 6">CECT 8575</strain>
    </source>
</reference>
<evidence type="ECO:0000313" key="5">
    <source>
        <dbReference type="EMBL" id="RCW39651.1"/>
    </source>
</evidence>
<dbReference type="AlphaFoldDB" id="A0A368VKX9"/>
<dbReference type="Proteomes" id="UP000253495">
    <property type="component" value="Unassembled WGS sequence"/>
</dbReference>
<feature type="domain" description="AMP-dependent synthetase/ligase" evidence="3">
    <location>
        <begin position="35"/>
        <end position="415"/>
    </location>
</feature>
<accession>A0A368VKX9</accession>
<dbReference type="InterPro" id="IPR045851">
    <property type="entry name" value="AMP-bd_C_sf"/>
</dbReference>
<evidence type="ECO:0000259" key="3">
    <source>
        <dbReference type="Pfam" id="PF00501"/>
    </source>
</evidence>
<dbReference type="InterPro" id="IPR042099">
    <property type="entry name" value="ANL_N_sf"/>
</dbReference>
<evidence type="ECO:0000313" key="6">
    <source>
        <dbReference type="Proteomes" id="UP000253495"/>
    </source>
</evidence>
<dbReference type="Gene3D" id="3.30.300.30">
    <property type="match status" value="1"/>
</dbReference>
<comment type="caution">
    <text evidence="5">The sequence shown here is derived from an EMBL/GenBank/DDBJ whole genome shotgun (WGS) entry which is preliminary data.</text>
</comment>
<dbReference type="EMBL" id="QPJC01000015">
    <property type="protein sequence ID" value="RCW39651.1"/>
    <property type="molecule type" value="Genomic_DNA"/>
</dbReference>
<evidence type="ECO:0000259" key="4">
    <source>
        <dbReference type="Pfam" id="PF13193"/>
    </source>
</evidence>
<sequence>MSSYDTRPWLSLYDSDIPADIAPEHDTALEMFRGALRRSPNAPVVKYFDGTITMTELDRLSDAFAAGLAEQGFHQSDRLALFLQNVPQFMIATVGTWKAGGVVVPVNPMYRERELHTILLDSGAKGIVCPEHNADVIAASREKTSVAFVMTTSELEYQTRHDPRLFDGVERSRPAGTLDMAEVLSRHEGKVPPDPDLGADDIAFLPYTSGTTGPPKGSMNTHANVVFNAQVYRDWMRIGPGDGIFGVAPLFHITGLIGHVALALLCPAPLILTHRFEPTVAAEAVREHRATFTIGAITVFIAWTNTTTVTREHLACLRSVYSGGAPLPRAAIEAFREKFGHYIRNGYGLTETNSPSHAVPSGRHAPVDPDSGAVSVGVPVPNTIVRIVDDSDADVAVGQVGEIVTEGPQVAAGYWDKPDETARAMPGGRFHTGDVGFMDEHGWFYIVDRKKDQINAAGYKVWPREVEDVLYEHPAVREAAVIGVPDAYRGETVKAFVSLKAGSSSTEEELIALCKEKLAAYKYPRLVELLDELPKTVTGKILRRELRRPS</sequence>
<dbReference type="InterPro" id="IPR000873">
    <property type="entry name" value="AMP-dep_synth/lig_dom"/>
</dbReference>
<comment type="similarity">
    <text evidence="1">Belongs to the ATP-dependent AMP-binding enzyme family.</text>
</comment>
<proteinExistence type="inferred from homology"/>
<dbReference type="OrthoDB" id="4363623at2"/>
<dbReference type="FunFam" id="3.30.300.30:FF:000008">
    <property type="entry name" value="2,3-dihydroxybenzoate-AMP ligase"/>
    <property type="match status" value="1"/>
</dbReference>
<dbReference type="GO" id="GO:0016878">
    <property type="term" value="F:acid-thiol ligase activity"/>
    <property type="evidence" value="ECO:0007669"/>
    <property type="project" value="UniProtKB-ARBA"/>
</dbReference>
<dbReference type="Pfam" id="PF00501">
    <property type="entry name" value="AMP-binding"/>
    <property type="match status" value="1"/>
</dbReference>
<dbReference type="PANTHER" id="PTHR43767:SF1">
    <property type="entry name" value="NONRIBOSOMAL PEPTIDE SYNTHASE PES1 (EUROFUNG)-RELATED"/>
    <property type="match status" value="1"/>
</dbReference>
<organism evidence="5 6">
    <name type="scientific">Halopolyspora algeriensis</name>
    <dbReference type="NCBI Taxonomy" id="1500506"/>
    <lineage>
        <taxon>Bacteria</taxon>
        <taxon>Bacillati</taxon>
        <taxon>Actinomycetota</taxon>
        <taxon>Actinomycetes</taxon>
        <taxon>Actinomycetes incertae sedis</taxon>
        <taxon>Halopolyspora</taxon>
    </lineage>
</organism>
<dbReference type="SUPFAM" id="SSF56801">
    <property type="entry name" value="Acetyl-CoA synthetase-like"/>
    <property type="match status" value="1"/>
</dbReference>
<dbReference type="InterPro" id="IPR020845">
    <property type="entry name" value="AMP-binding_CS"/>
</dbReference>